<evidence type="ECO:0000256" key="1">
    <source>
        <dbReference type="SAM" id="MobiDB-lite"/>
    </source>
</evidence>
<name>A0A448WZX6_9PLAT</name>
<evidence type="ECO:0000313" key="2">
    <source>
        <dbReference type="EMBL" id="VEL24555.1"/>
    </source>
</evidence>
<comment type="caution">
    <text evidence="2">The sequence shown here is derived from an EMBL/GenBank/DDBJ whole genome shotgun (WGS) entry which is preliminary data.</text>
</comment>
<dbReference type="Proteomes" id="UP000784294">
    <property type="component" value="Unassembled WGS sequence"/>
</dbReference>
<evidence type="ECO:0000313" key="3">
    <source>
        <dbReference type="Proteomes" id="UP000784294"/>
    </source>
</evidence>
<accession>A0A448WZX6</accession>
<keyword evidence="3" id="KW-1185">Reference proteome</keyword>
<dbReference type="EMBL" id="CAAALY010068385">
    <property type="protein sequence ID" value="VEL24555.1"/>
    <property type="molecule type" value="Genomic_DNA"/>
</dbReference>
<gene>
    <name evidence="2" type="ORF">PXEA_LOCUS17995</name>
</gene>
<proteinExistence type="predicted"/>
<sequence length="112" mass="12182">MHAEVNMPKRPQARKSAKGKREWAGSGVAGGMLPRGKATIVNCLLHFLVNCLPILWPKMDNLKPVTVGMRLGLLGGGGGESKYEESGRKTLKTLPFCLTDSDFVLWKRGCAT</sequence>
<dbReference type="AlphaFoldDB" id="A0A448WZX6"/>
<organism evidence="2 3">
    <name type="scientific">Protopolystoma xenopodis</name>
    <dbReference type="NCBI Taxonomy" id="117903"/>
    <lineage>
        <taxon>Eukaryota</taxon>
        <taxon>Metazoa</taxon>
        <taxon>Spiralia</taxon>
        <taxon>Lophotrochozoa</taxon>
        <taxon>Platyhelminthes</taxon>
        <taxon>Monogenea</taxon>
        <taxon>Polyopisthocotylea</taxon>
        <taxon>Polystomatidea</taxon>
        <taxon>Polystomatidae</taxon>
        <taxon>Protopolystoma</taxon>
    </lineage>
</organism>
<reference evidence="2" key="1">
    <citation type="submission" date="2018-11" db="EMBL/GenBank/DDBJ databases">
        <authorList>
            <consortium name="Pathogen Informatics"/>
        </authorList>
    </citation>
    <scope>NUCLEOTIDE SEQUENCE</scope>
</reference>
<feature type="region of interest" description="Disordered" evidence="1">
    <location>
        <begin position="1"/>
        <end position="29"/>
    </location>
</feature>
<protein>
    <submittedName>
        <fullName evidence="2">Uncharacterized protein</fullName>
    </submittedName>
</protein>